<dbReference type="InterPro" id="IPR050832">
    <property type="entry name" value="Bact_Acetyltransf"/>
</dbReference>
<dbReference type="InterPro" id="IPR000182">
    <property type="entry name" value="GNAT_dom"/>
</dbReference>
<dbReference type="PANTHER" id="PTHR43877:SF2">
    <property type="entry name" value="AMINOALKYLPHOSPHONATE N-ACETYLTRANSFERASE-RELATED"/>
    <property type="match status" value="1"/>
</dbReference>
<evidence type="ECO:0000256" key="1">
    <source>
        <dbReference type="ARBA" id="ARBA00022679"/>
    </source>
</evidence>
<dbReference type="Proteomes" id="UP001279642">
    <property type="component" value="Unassembled WGS sequence"/>
</dbReference>
<sequence>MTQTTIIIRMASQVDHPFIFSLSTRLAMVAQLPGRSEGELQAFQDRHMQTALATPISGAVTLVAAMPSGPVLGFIHLEPGPDPVTAEPAGYVSMLAVVPEAEGQGIARQLMTAAEEWAREQGYRCLSLDVFASNERARRFYDLLGYDEDSVKLYKLLK</sequence>
<proteinExistence type="predicted"/>
<comment type="caution">
    <text evidence="4">The sequence shown here is derived from an EMBL/GenBank/DDBJ whole genome shotgun (WGS) entry which is preliminary data.</text>
</comment>
<dbReference type="Gene3D" id="3.40.630.30">
    <property type="match status" value="1"/>
</dbReference>
<feature type="domain" description="N-acetyltransferase" evidence="3">
    <location>
        <begin position="6"/>
        <end position="158"/>
    </location>
</feature>
<dbReference type="RefSeq" id="WP_320509068.1">
    <property type="nucleotide sequence ID" value="NZ_JAXCLW010000003.1"/>
</dbReference>
<protein>
    <submittedName>
        <fullName evidence="4">GNAT family N-acetyltransferase</fullName>
    </submittedName>
</protein>
<dbReference type="EMBL" id="JAXCLW010000003">
    <property type="protein sequence ID" value="MDY0884008.1"/>
    <property type="molecule type" value="Genomic_DNA"/>
</dbReference>
<organism evidence="4 5">
    <name type="scientific">Dongia soli</name>
    <dbReference type="NCBI Taxonomy" id="600628"/>
    <lineage>
        <taxon>Bacteria</taxon>
        <taxon>Pseudomonadati</taxon>
        <taxon>Pseudomonadota</taxon>
        <taxon>Alphaproteobacteria</taxon>
        <taxon>Rhodospirillales</taxon>
        <taxon>Dongiaceae</taxon>
        <taxon>Dongia</taxon>
    </lineage>
</organism>
<evidence type="ECO:0000313" key="5">
    <source>
        <dbReference type="Proteomes" id="UP001279642"/>
    </source>
</evidence>
<name>A0ABU5ECA5_9PROT</name>
<gene>
    <name evidence="4" type="ORF">SMD27_14245</name>
</gene>
<keyword evidence="2" id="KW-0012">Acyltransferase</keyword>
<dbReference type="SUPFAM" id="SSF55729">
    <property type="entry name" value="Acyl-CoA N-acyltransferases (Nat)"/>
    <property type="match status" value="1"/>
</dbReference>
<evidence type="ECO:0000256" key="2">
    <source>
        <dbReference type="ARBA" id="ARBA00023315"/>
    </source>
</evidence>
<evidence type="ECO:0000313" key="4">
    <source>
        <dbReference type="EMBL" id="MDY0884008.1"/>
    </source>
</evidence>
<accession>A0ABU5ECA5</accession>
<dbReference type="CDD" id="cd04301">
    <property type="entry name" value="NAT_SF"/>
    <property type="match status" value="1"/>
</dbReference>
<keyword evidence="1" id="KW-0808">Transferase</keyword>
<dbReference type="PANTHER" id="PTHR43877">
    <property type="entry name" value="AMINOALKYLPHOSPHONATE N-ACETYLTRANSFERASE-RELATED-RELATED"/>
    <property type="match status" value="1"/>
</dbReference>
<reference evidence="4 5" key="1">
    <citation type="journal article" date="2016" name="Antonie Van Leeuwenhoek">
        <title>Dongia soli sp. nov., isolated from soil from Dokdo, Korea.</title>
        <authorList>
            <person name="Kim D.U."/>
            <person name="Lee H."/>
            <person name="Kim H."/>
            <person name="Kim S.G."/>
            <person name="Ka J.O."/>
        </authorList>
    </citation>
    <scope>NUCLEOTIDE SEQUENCE [LARGE SCALE GENOMIC DNA]</scope>
    <source>
        <strain evidence="4 5">D78</strain>
    </source>
</reference>
<keyword evidence="5" id="KW-1185">Reference proteome</keyword>
<evidence type="ECO:0000259" key="3">
    <source>
        <dbReference type="PROSITE" id="PS51186"/>
    </source>
</evidence>
<dbReference type="Pfam" id="PF00583">
    <property type="entry name" value="Acetyltransf_1"/>
    <property type="match status" value="1"/>
</dbReference>
<dbReference type="PROSITE" id="PS51186">
    <property type="entry name" value="GNAT"/>
    <property type="match status" value="1"/>
</dbReference>
<dbReference type="InterPro" id="IPR016181">
    <property type="entry name" value="Acyl_CoA_acyltransferase"/>
</dbReference>